<accession>A0A090Q0G7</accession>
<dbReference type="InterPro" id="IPR025324">
    <property type="entry name" value="DUF4230"/>
</dbReference>
<dbReference type="Pfam" id="PF14014">
    <property type="entry name" value="DUF4230"/>
    <property type="match status" value="1"/>
</dbReference>
<dbReference type="Proteomes" id="UP000029221">
    <property type="component" value="Unassembled WGS sequence"/>
</dbReference>
<keyword evidence="2" id="KW-1185">Reference proteome</keyword>
<reference evidence="1" key="1">
    <citation type="journal article" date="2014" name="Genome Announc.">
        <title>Draft Genome Sequences of Marine Flavobacterium Nonlabens Strains NR17, NR24, NR27, NR32, NR33, and Ara13.</title>
        <authorList>
            <person name="Nakanishi M."/>
            <person name="Meirelles P."/>
            <person name="Suzuki R."/>
            <person name="Takatani N."/>
            <person name="Mino S."/>
            <person name="Suda W."/>
            <person name="Oshima K."/>
            <person name="Hattori M."/>
            <person name="Ohkuma M."/>
            <person name="Hosokawa M."/>
            <person name="Miyashita K."/>
            <person name="Thompson F.L."/>
            <person name="Niwa A."/>
            <person name="Sawabe T."/>
            <person name="Sawabe T."/>
        </authorList>
    </citation>
    <scope>NUCLEOTIDE SEQUENCE [LARGE SCALE GENOMIC DNA]</scope>
    <source>
        <strain evidence="1">JCM 19294</strain>
    </source>
</reference>
<proteinExistence type="predicted"/>
<dbReference type="AlphaFoldDB" id="A0A090Q0G7"/>
<comment type="caution">
    <text evidence="1">The sequence shown here is derived from an EMBL/GenBank/DDBJ whole genome shotgun (WGS) entry which is preliminary data.</text>
</comment>
<evidence type="ECO:0000313" key="1">
    <source>
        <dbReference type="EMBL" id="GAK96490.1"/>
    </source>
</evidence>
<name>A0A090Q0G7_9FLAO</name>
<dbReference type="PROSITE" id="PS51257">
    <property type="entry name" value="PROKAR_LIPOPROTEIN"/>
    <property type="match status" value="1"/>
</dbReference>
<dbReference type="STRING" id="319236.BST91_07865"/>
<evidence type="ECO:0000313" key="2">
    <source>
        <dbReference type="Proteomes" id="UP000029221"/>
    </source>
</evidence>
<protein>
    <recommendedName>
        <fullName evidence="3">DUF4230 domain-containing protein</fullName>
    </recommendedName>
</protein>
<dbReference type="RefSeq" id="WP_042277802.1">
    <property type="nucleotide sequence ID" value="NZ_BBML01000002.1"/>
</dbReference>
<gene>
    <name evidence="1" type="ORF">JCM19294_2003</name>
</gene>
<dbReference type="EMBL" id="BBML01000002">
    <property type="protein sequence ID" value="GAK96490.1"/>
    <property type="molecule type" value="Genomic_DNA"/>
</dbReference>
<organism evidence="1 2">
    <name type="scientific">Nonlabens tegetincola</name>
    <dbReference type="NCBI Taxonomy" id="323273"/>
    <lineage>
        <taxon>Bacteria</taxon>
        <taxon>Pseudomonadati</taxon>
        <taxon>Bacteroidota</taxon>
        <taxon>Flavobacteriia</taxon>
        <taxon>Flavobacteriales</taxon>
        <taxon>Flavobacteriaceae</taxon>
        <taxon>Nonlabens</taxon>
    </lineage>
</organism>
<dbReference type="eggNOG" id="ENOG5031EF5">
    <property type="taxonomic scope" value="Bacteria"/>
</dbReference>
<sequence length="204" mass="23560">MRKYVLGVLLGAILVGCFYYWNQRNSEREQLIAQTSLIQEQINHVSKLVVTEINYAKVFNYEDTKEYGLDLFYSKKKALLISNAEVQIAYDLSDLKVEINESLKEIRITSIPEPEIKVDPNLTYYDIEEGILNKFTARDLNKIQRSVKADIKRQVQNSDAMKNAQNRLLSELTQIYVLSNSLGWTLIYNEYPVDSLDALEVVIP</sequence>
<evidence type="ECO:0008006" key="3">
    <source>
        <dbReference type="Google" id="ProtNLM"/>
    </source>
</evidence>